<reference evidence="1 2" key="1">
    <citation type="journal article" date="2021" name="Int. J. Syst. Evol. Microbiol.">
        <title>Lentilactobacillus fungorum sp. nov., isolated from spent mushroom substrates.</title>
        <authorList>
            <person name="Tohno M."/>
            <person name="Tanizawa Y."/>
            <person name="Kojima Y."/>
            <person name="Sakamoto M."/>
            <person name="Ohkuma M."/>
            <person name="Kobayashi H."/>
        </authorList>
    </citation>
    <scope>NUCLEOTIDE SEQUENCE [LARGE SCALE GENOMIC DNA]</scope>
    <source>
        <strain evidence="1 2">YK48G</strain>
    </source>
</reference>
<organism evidence="1 2">
    <name type="scientific">Lentilactobacillus fungorum</name>
    <dbReference type="NCBI Taxonomy" id="2201250"/>
    <lineage>
        <taxon>Bacteria</taxon>
        <taxon>Bacillati</taxon>
        <taxon>Bacillota</taxon>
        <taxon>Bacilli</taxon>
        <taxon>Lactobacillales</taxon>
        <taxon>Lactobacillaceae</taxon>
        <taxon>Lentilactobacillus</taxon>
    </lineage>
</organism>
<comment type="caution">
    <text evidence="1">The sequence shown here is derived from an EMBL/GenBank/DDBJ whole genome shotgun (WGS) entry which is preliminary data.</text>
</comment>
<sequence length="64" mass="7309">MCRLLLGFARFGKVAQKRKSMGLGFLAGVTYVQTSAWFRTFQPSSQERKSMKIQLFTITELCTI</sequence>
<protein>
    <submittedName>
        <fullName evidence="1">Uncharacterized protein</fullName>
    </submittedName>
</protein>
<name>A0ABQ3VX74_9LACO</name>
<dbReference type="Proteomes" id="UP000604765">
    <property type="component" value="Unassembled WGS sequence"/>
</dbReference>
<keyword evidence="2" id="KW-1185">Reference proteome</keyword>
<evidence type="ECO:0000313" key="1">
    <source>
        <dbReference type="EMBL" id="GHP13510.1"/>
    </source>
</evidence>
<proteinExistence type="predicted"/>
<gene>
    <name evidence="1" type="ORF">YK48G_09350</name>
</gene>
<dbReference type="EMBL" id="BNJR01000010">
    <property type="protein sequence ID" value="GHP13510.1"/>
    <property type="molecule type" value="Genomic_DNA"/>
</dbReference>
<evidence type="ECO:0000313" key="2">
    <source>
        <dbReference type="Proteomes" id="UP000604765"/>
    </source>
</evidence>
<accession>A0ABQ3VX74</accession>